<proteinExistence type="predicted"/>
<dbReference type="AlphaFoldDB" id="A4S0J5"/>
<gene>
    <name evidence="1" type="ORF">OSTLU_32767</name>
</gene>
<accession>A4S0J5</accession>
<keyword evidence="2" id="KW-1185">Reference proteome</keyword>
<evidence type="ECO:0000313" key="2">
    <source>
        <dbReference type="Proteomes" id="UP000001568"/>
    </source>
</evidence>
<name>A4S0J5_OSTLU</name>
<protein>
    <submittedName>
        <fullName evidence="1">Uncharacterized protein</fullName>
    </submittedName>
</protein>
<reference evidence="1 2" key="1">
    <citation type="journal article" date="2007" name="Proc. Natl. Acad. Sci. U.S.A.">
        <title>The tiny eukaryote Ostreococcus provides genomic insights into the paradox of plankton speciation.</title>
        <authorList>
            <person name="Palenik B."/>
            <person name="Grimwood J."/>
            <person name="Aerts A."/>
            <person name="Rouze P."/>
            <person name="Salamov A."/>
            <person name="Putnam N."/>
            <person name="Dupont C."/>
            <person name="Jorgensen R."/>
            <person name="Derelle E."/>
            <person name="Rombauts S."/>
            <person name="Zhou K."/>
            <person name="Otillar R."/>
            <person name="Merchant S.S."/>
            <person name="Podell S."/>
            <person name="Gaasterland T."/>
            <person name="Napoli C."/>
            <person name="Gendler K."/>
            <person name="Manuell A."/>
            <person name="Tai V."/>
            <person name="Vallon O."/>
            <person name="Piganeau G."/>
            <person name="Jancek S."/>
            <person name="Heijde M."/>
            <person name="Jabbari K."/>
            <person name="Bowler C."/>
            <person name="Lohr M."/>
            <person name="Robbens S."/>
            <person name="Werner G."/>
            <person name="Dubchak I."/>
            <person name="Pazour G.J."/>
            <person name="Ren Q."/>
            <person name="Paulsen I."/>
            <person name="Delwiche C."/>
            <person name="Schmutz J."/>
            <person name="Rokhsar D."/>
            <person name="Van de Peer Y."/>
            <person name="Moreau H."/>
            <person name="Grigoriev I.V."/>
        </authorList>
    </citation>
    <scope>NUCLEOTIDE SEQUENCE [LARGE SCALE GENOMIC DNA]</scope>
    <source>
        <strain evidence="1 2">CCE9901</strain>
    </source>
</reference>
<dbReference type="Gramene" id="ABO97045">
    <property type="protein sequence ID" value="ABO97045"/>
    <property type="gene ID" value="OSTLU_32767"/>
</dbReference>
<dbReference type="EMBL" id="CP000587">
    <property type="protein sequence ID" value="ABO97045.1"/>
    <property type="molecule type" value="Genomic_DNA"/>
</dbReference>
<dbReference type="Proteomes" id="UP000001568">
    <property type="component" value="Chromosome 7"/>
</dbReference>
<dbReference type="RefSeq" id="XP_001418752.1">
    <property type="nucleotide sequence ID" value="XM_001418715.1"/>
</dbReference>
<sequence length="302" mass="32354">MGEDAKTETAYGAIARDVDVEATPLEGERARRETLAAKVRGRKTLGLAAVALAGVGAVARARAPEMFTASLGRAPLVPALGLADGAYYARGGKHRLRDPFLNGVPMKQMTDAQKSANVVNWCRFRNVASNGNFRCGVTCRQDGENGSNAPEVFYIGSTPADDDGNVYRTISRKGEDGNMYVCYSDWSQNNGWNRKVMKCPTSGSRAVLTNSTSLPEGAKLTISEVPAAKKHTQNVEYDMGTLYTFVNKDLASRESGKGLCRDFGSSIACHARQNNIADVNAQFEFIPVVPDDASGDVSACPA</sequence>
<dbReference type="KEGG" id="olu:OSTLU_32767"/>
<dbReference type="GeneID" id="5002828"/>
<dbReference type="HOGENOM" id="CLU_922543_0_0_1"/>
<evidence type="ECO:0000313" key="1">
    <source>
        <dbReference type="EMBL" id="ABO97045.1"/>
    </source>
</evidence>
<organism evidence="1 2">
    <name type="scientific">Ostreococcus lucimarinus (strain CCE9901)</name>
    <dbReference type="NCBI Taxonomy" id="436017"/>
    <lineage>
        <taxon>Eukaryota</taxon>
        <taxon>Viridiplantae</taxon>
        <taxon>Chlorophyta</taxon>
        <taxon>Mamiellophyceae</taxon>
        <taxon>Mamiellales</taxon>
        <taxon>Bathycoccaceae</taxon>
        <taxon>Ostreococcus</taxon>
    </lineage>
</organism>